<keyword evidence="5 7" id="KW-0472">Membrane</keyword>
<dbReference type="GO" id="GO:0005739">
    <property type="term" value="C:mitochondrion"/>
    <property type="evidence" value="ECO:0007669"/>
    <property type="project" value="TreeGrafter"/>
</dbReference>
<feature type="transmembrane region" description="Helical" evidence="7">
    <location>
        <begin position="51"/>
        <end position="71"/>
    </location>
</feature>
<reference evidence="8 9" key="1">
    <citation type="submission" date="2021-06" db="EMBL/GenBank/DDBJ databases">
        <title>Caerostris extrusa draft genome.</title>
        <authorList>
            <person name="Kono N."/>
            <person name="Arakawa K."/>
        </authorList>
    </citation>
    <scope>NUCLEOTIDE SEQUENCE [LARGE SCALE GENOMIC DNA]</scope>
</reference>
<dbReference type="GO" id="GO:1901858">
    <property type="term" value="P:regulation of mitochondrial DNA metabolic process"/>
    <property type="evidence" value="ECO:0007669"/>
    <property type="project" value="TreeGrafter"/>
</dbReference>
<feature type="transmembrane region" description="Helical" evidence="7">
    <location>
        <begin position="91"/>
        <end position="112"/>
    </location>
</feature>
<feature type="transmembrane region" description="Helical" evidence="7">
    <location>
        <begin position="163"/>
        <end position="183"/>
    </location>
</feature>
<evidence type="ECO:0000313" key="9">
    <source>
        <dbReference type="Proteomes" id="UP001054945"/>
    </source>
</evidence>
<dbReference type="EMBL" id="BPLR01001782">
    <property type="protein sequence ID" value="GIZ04693.1"/>
    <property type="molecule type" value="Genomic_DNA"/>
</dbReference>
<feature type="transmembrane region" description="Helical" evidence="7">
    <location>
        <begin position="124"/>
        <end position="143"/>
    </location>
</feature>
<proteinExistence type="inferred from homology"/>
<comment type="subcellular location">
    <subcellularLocation>
        <location evidence="1">Membrane</location>
        <topology evidence="1">Multi-pass membrane protein</topology>
    </subcellularLocation>
</comment>
<protein>
    <recommendedName>
        <fullName evidence="6">Mitochondrial inner membrane protein Mpv17</fullName>
    </recommendedName>
</protein>
<evidence type="ECO:0000256" key="2">
    <source>
        <dbReference type="ARBA" id="ARBA00006824"/>
    </source>
</evidence>
<sequence>MTQLLRWYNRTLQNHPWKTQIFTTGFLMASSDVIAQTAIEKRNFKQIELQRVARFAFLGTCFVAPVLRTWYNVLEKSIGTLGKTAGLRKMMVDQVLFTPCFLGCFLSISGLLQLQPWTIIKAKIIKKAYTYIFIILLEYFEILKTNYMLWPGAQLITFYVIPLPYRIIFVSFVALLWNTYLASQANQSYSASS</sequence>
<evidence type="ECO:0000256" key="7">
    <source>
        <dbReference type="RuleBase" id="RU363053"/>
    </source>
</evidence>
<keyword evidence="3 7" id="KW-0812">Transmembrane</keyword>
<dbReference type="InterPro" id="IPR007248">
    <property type="entry name" value="Mpv17_PMP22"/>
</dbReference>
<dbReference type="Pfam" id="PF04117">
    <property type="entry name" value="Mpv17_PMP22"/>
    <property type="match status" value="1"/>
</dbReference>
<dbReference type="PANTHER" id="PTHR11266">
    <property type="entry name" value="PEROXISOMAL MEMBRANE PROTEIN 2, PXMP2 MPV17"/>
    <property type="match status" value="1"/>
</dbReference>
<evidence type="ECO:0000256" key="5">
    <source>
        <dbReference type="ARBA" id="ARBA00023136"/>
    </source>
</evidence>
<comment type="caution">
    <text evidence="8">The sequence shown here is derived from an EMBL/GenBank/DDBJ whole genome shotgun (WGS) entry which is preliminary data.</text>
</comment>
<dbReference type="GO" id="GO:0016020">
    <property type="term" value="C:membrane"/>
    <property type="evidence" value="ECO:0007669"/>
    <property type="project" value="UniProtKB-SubCell"/>
</dbReference>
<dbReference type="PANTHER" id="PTHR11266:SF17">
    <property type="entry name" value="PROTEIN MPV17"/>
    <property type="match status" value="1"/>
</dbReference>
<comment type="similarity">
    <text evidence="2 7">Belongs to the peroxisomal membrane protein PXMP2/4 family.</text>
</comment>
<accession>A0AAV4YBK0</accession>
<gene>
    <name evidence="8" type="primary">mpv17</name>
    <name evidence="8" type="ORF">CEXT_368141</name>
</gene>
<evidence type="ECO:0000256" key="6">
    <source>
        <dbReference type="ARBA" id="ARBA00049743"/>
    </source>
</evidence>
<dbReference type="Proteomes" id="UP001054945">
    <property type="component" value="Unassembled WGS sequence"/>
</dbReference>
<evidence type="ECO:0000256" key="3">
    <source>
        <dbReference type="ARBA" id="ARBA00022692"/>
    </source>
</evidence>
<evidence type="ECO:0000256" key="4">
    <source>
        <dbReference type="ARBA" id="ARBA00022989"/>
    </source>
</evidence>
<dbReference type="GO" id="GO:0015267">
    <property type="term" value="F:channel activity"/>
    <property type="evidence" value="ECO:0007669"/>
    <property type="project" value="TreeGrafter"/>
</dbReference>
<name>A0AAV4YBK0_CAEEX</name>
<evidence type="ECO:0000313" key="8">
    <source>
        <dbReference type="EMBL" id="GIZ04693.1"/>
    </source>
</evidence>
<evidence type="ECO:0000256" key="1">
    <source>
        <dbReference type="ARBA" id="ARBA00004141"/>
    </source>
</evidence>
<keyword evidence="9" id="KW-1185">Reference proteome</keyword>
<keyword evidence="4 7" id="KW-1133">Transmembrane helix</keyword>
<dbReference type="AlphaFoldDB" id="A0AAV4YBK0"/>
<organism evidence="8 9">
    <name type="scientific">Caerostris extrusa</name>
    <name type="common">Bark spider</name>
    <name type="synonym">Caerostris bankana</name>
    <dbReference type="NCBI Taxonomy" id="172846"/>
    <lineage>
        <taxon>Eukaryota</taxon>
        <taxon>Metazoa</taxon>
        <taxon>Ecdysozoa</taxon>
        <taxon>Arthropoda</taxon>
        <taxon>Chelicerata</taxon>
        <taxon>Arachnida</taxon>
        <taxon>Araneae</taxon>
        <taxon>Araneomorphae</taxon>
        <taxon>Entelegynae</taxon>
        <taxon>Araneoidea</taxon>
        <taxon>Araneidae</taxon>
        <taxon>Caerostris</taxon>
    </lineage>
</organism>